<feature type="transmembrane region" description="Helical" evidence="5">
    <location>
        <begin position="50"/>
        <end position="71"/>
    </location>
</feature>
<comment type="subcellular location">
    <subcellularLocation>
        <location evidence="1">Cell membrane</location>
        <topology evidence="1">Multi-pass membrane protein</topology>
    </subcellularLocation>
</comment>
<feature type="transmembrane region" description="Helical" evidence="5">
    <location>
        <begin position="218"/>
        <end position="242"/>
    </location>
</feature>
<protein>
    <recommendedName>
        <fullName evidence="6">Major facilitator superfamily (MFS) profile domain-containing protein</fullName>
    </recommendedName>
</protein>
<feature type="transmembrane region" description="Helical" evidence="5">
    <location>
        <begin position="254"/>
        <end position="275"/>
    </location>
</feature>
<dbReference type="EMBL" id="BAAAPK010000001">
    <property type="protein sequence ID" value="GAA1682191.1"/>
    <property type="molecule type" value="Genomic_DNA"/>
</dbReference>
<dbReference type="RefSeq" id="WP_344055466.1">
    <property type="nucleotide sequence ID" value="NZ_BAAAPK010000001.1"/>
</dbReference>
<comment type="caution">
    <text evidence="7">The sequence shown here is derived from an EMBL/GenBank/DDBJ whole genome shotgun (WGS) entry which is preliminary data.</text>
</comment>
<evidence type="ECO:0000256" key="1">
    <source>
        <dbReference type="ARBA" id="ARBA00004651"/>
    </source>
</evidence>
<gene>
    <name evidence="7" type="ORF">GCM10009807_27630</name>
</gene>
<feature type="transmembrane region" description="Helical" evidence="5">
    <location>
        <begin position="375"/>
        <end position="394"/>
    </location>
</feature>
<keyword evidence="3 5" id="KW-1133">Transmembrane helix</keyword>
<feature type="domain" description="Major facilitator superfamily (MFS) profile" evidence="6">
    <location>
        <begin position="12"/>
        <end position="399"/>
    </location>
</feature>
<name>A0ABP4T4G5_9MICO</name>
<dbReference type="PROSITE" id="PS50850">
    <property type="entry name" value="MFS"/>
    <property type="match status" value="1"/>
</dbReference>
<reference evidence="8" key="1">
    <citation type="journal article" date="2019" name="Int. J. Syst. Evol. Microbiol.">
        <title>The Global Catalogue of Microorganisms (GCM) 10K type strain sequencing project: providing services to taxonomists for standard genome sequencing and annotation.</title>
        <authorList>
            <consortium name="The Broad Institute Genomics Platform"/>
            <consortium name="The Broad Institute Genome Sequencing Center for Infectious Disease"/>
            <person name="Wu L."/>
            <person name="Ma J."/>
        </authorList>
    </citation>
    <scope>NUCLEOTIDE SEQUENCE [LARGE SCALE GENOMIC DNA]</scope>
    <source>
        <strain evidence="8">JCM 15575</strain>
    </source>
</reference>
<dbReference type="InterPro" id="IPR011701">
    <property type="entry name" value="MFS"/>
</dbReference>
<keyword evidence="4 5" id="KW-0472">Membrane</keyword>
<dbReference type="InterPro" id="IPR036259">
    <property type="entry name" value="MFS_trans_sf"/>
</dbReference>
<evidence type="ECO:0000259" key="6">
    <source>
        <dbReference type="PROSITE" id="PS50850"/>
    </source>
</evidence>
<accession>A0ABP4T4G5</accession>
<organism evidence="7 8">
    <name type="scientific">Microbacterium lacus</name>
    <dbReference type="NCBI Taxonomy" id="415217"/>
    <lineage>
        <taxon>Bacteria</taxon>
        <taxon>Bacillati</taxon>
        <taxon>Actinomycetota</taxon>
        <taxon>Actinomycetes</taxon>
        <taxon>Micrococcales</taxon>
        <taxon>Microbacteriaceae</taxon>
        <taxon>Microbacterium</taxon>
    </lineage>
</organism>
<dbReference type="PANTHER" id="PTHR23531:SF1">
    <property type="entry name" value="QUINOLENE RESISTANCE PROTEIN NORA"/>
    <property type="match status" value="1"/>
</dbReference>
<keyword evidence="8" id="KW-1185">Reference proteome</keyword>
<evidence type="ECO:0000256" key="3">
    <source>
        <dbReference type="ARBA" id="ARBA00022989"/>
    </source>
</evidence>
<sequence length="414" mass="41557">MTRSSDIIRTLPFWMIFSVSALGGISNSASTPTIPVFVAADLGGGPELSGLLIALSAVTSIVAMPLGGHLADRFGYRVVAMSGIALSAAALTLLAAVPHLWAAVSSRLLFGLGNAAAMALTLTWLVALSPNTQRGRALSIYGLSVWLGLAAGPQLAAGISAVAEPRAVFAACVGIEIAVLILFSLLPQPAHPSPSTATSPIPTVAPRGAGAVWEVLRVVWVPGVAAAAAWCGEGLMLAFLIVHLGSAGVPATGLLGAASVFGVFAASVVVARLVLARLPDRIGPLRAAAISLVLLCGGLVILGIAGSFAVAAVGAALMGVGFSPLYPSLTMLAARGLRSRNRALGLGLFASFTSLGYASGALVGGIVLAAMSSTWAFLLVGMLQLVALAVLTVFTPDPSPRPRVSPGEGGEPSP</sequence>
<keyword evidence="2 5" id="KW-0812">Transmembrane</keyword>
<proteinExistence type="predicted"/>
<feature type="transmembrane region" description="Helical" evidence="5">
    <location>
        <begin position="108"/>
        <end position="128"/>
    </location>
</feature>
<dbReference type="InterPro" id="IPR052714">
    <property type="entry name" value="MFS_Exporter"/>
</dbReference>
<feature type="transmembrane region" description="Helical" evidence="5">
    <location>
        <begin position="12"/>
        <end position="30"/>
    </location>
</feature>
<evidence type="ECO:0000313" key="8">
    <source>
        <dbReference type="Proteomes" id="UP001500596"/>
    </source>
</evidence>
<feature type="transmembrane region" description="Helical" evidence="5">
    <location>
        <begin position="315"/>
        <end position="334"/>
    </location>
</feature>
<evidence type="ECO:0000313" key="7">
    <source>
        <dbReference type="EMBL" id="GAA1682191.1"/>
    </source>
</evidence>
<dbReference type="Proteomes" id="UP001500596">
    <property type="component" value="Unassembled WGS sequence"/>
</dbReference>
<dbReference type="PANTHER" id="PTHR23531">
    <property type="entry name" value="QUINOLENE RESISTANCE PROTEIN NORA"/>
    <property type="match status" value="1"/>
</dbReference>
<dbReference type="SUPFAM" id="SSF103473">
    <property type="entry name" value="MFS general substrate transporter"/>
    <property type="match status" value="1"/>
</dbReference>
<feature type="transmembrane region" description="Helical" evidence="5">
    <location>
        <begin position="346"/>
        <end position="369"/>
    </location>
</feature>
<evidence type="ECO:0000256" key="5">
    <source>
        <dbReference type="SAM" id="Phobius"/>
    </source>
</evidence>
<feature type="transmembrane region" description="Helical" evidence="5">
    <location>
        <begin position="167"/>
        <end position="186"/>
    </location>
</feature>
<evidence type="ECO:0000256" key="4">
    <source>
        <dbReference type="ARBA" id="ARBA00023136"/>
    </source>
</evidence>
<dbReference type="Pfam" id="PF07690">
    <property type="entry name" value="MFS_1"/>
    <property type="match status" value="1"/>
</dbReference>
<dbReference type="InterPro" id="IPR020846">
    <property type="entry name" value="MFS_dom"/>
</dbReference>
<feature type="transmembrane region" description="Helical" evidence="5">
    <location>
        <begin position="78"/>
        <end position="102"/>
    </location>
</feature>
<dbReference type="Gene3D" id="1.20.1250.20">
    <property type="entry name" value="MFS general substrate transporter like domains"/>
    <property type="match status" value="1"/>
</dbReference>
<evidence type="ECO:0000256" key="2">
    <source>
        <dbReference type="ARBA" id="ARBA00022692"/>
    </source>
</evidence>
<feature type="transmembrane region" description="Helical" evidence="5">
    <location>
        <begin position="140"/>
        <end position="161"/>
    </location>
</feature>
<feature type="transmembrane region" description="Helical" evidence="5">
    <location>
        <begin position="287"/>
        <end position="309"/>
    </location>
</feature>